<keyword evidence="10" id="KW-1185">Reference proteome</keyword>
<sequence>MTDTAAGDNAGAQRVQKGERPVNKNLRVFFRNKAAVTGVGILAVFILAAIFAPLLTPYDPTHQVLSQSFQTPSLVHPLGTDDLGRDILARIMYGGRYTLMIGVVATLLAVAIGVPLGLISGYFGSWFDMGIQRVADIMLSFNAFLLALVLVAVMGVGMKSVIIAAGIGVIPQFIRLARGQALSLRESVYVEAAEAFGSMRMTILRRHLLRNSLTPIVVFATLNVGLTILVAAGLGFLGLGVQPPLPEWGTMLGEGRSYIFHASYTSTFPGLAIFLVVLGFNLAGDGLRDALDPNLRE</sequence>
<dbReference type="PANTHER" id="PTHR43386:SF25">
    <property type="entry name" value="PEPTIDE ABC TRANSPORTER PERMEASE PROTEIN"/>
    <property type="match status" value="1"/>
</dbReference>
<evidence type="ECO:0000256" key="4">
    <source>
        <dbReference type="ARBA" id="ARBA00022692"/>
    </source>
</evidence>
<comment type="subcellular location">
    <subcellularLocation>
        <location evidence="1 7">Cell membrane</location>
        <topology evidence="1 7">Multi-pass membrane protein</topology>
    </subcellularLocation>
</comment>
<feature type="transmembrane region" description="Helical" evidence="7">
    <location>
        <begin position="258"/>
        <end position="280"/>
    </location>
</feature>
<feature type="transmembrane region" description="Helical" evidence="7">
    <location>
        <begin position="213"/>
        <end position="238"/>
    </location>
</feature>
<comment type="similarity">
    <text evidence="7">Belongs to the binding-protein-dependent transport system permease family.</text>
</comment>
<evidence type="ECO:0000256" key="3">
    <source>
        <dbReference type="ARBA" id="ARBA00022475"/>
    </source>
</evidence>
<dbReference type="InterPro" id="IPR025966">
    <property type="entry name" value="OppC_N"/>
</dbReference>
<feature type="domain" description="ABC transmembrane type-1" evidence="8">
    <location>
        <begin position="95"/>
        <end position="284"/>
    </location>
</feature>
<protein>
    <submittedName>
        <fullName evidence="9">Peptide/nickel transport system permease protein</fullName>
    </submittedName>
</protein>
<evidence type="ECO:0000256" key="1">
    <source>
        <dbReference type="ARBA" id="ARBA00004651"/>
    </source>
</evidence>
<dbReference type="Proteomes" id="UP000539111">
    <property type="component" value="Unassembled WGS sequence"/>
</dbReference>
<dbReference type="EMBL" id="JACBZP010000001">
    <property type="protein sequence ID" value="NYI67278.1"/>
    <property type="molecule type" value="Genomic_DNA"/>
</dbReference>
<evidence type="ECO:0000256" key="7">
    <source>
        <dbReference type="RuleBase" id="RU363032"/>
    </source>
</evidence>
<dbReference type="CDD" id="cd06261">
    <property type="entry name" value="TM_PBP2"/>
    <property type="match status" value="1"/>
</dbReference>
<keyword evidence="2 7" id="KW-0813">Transport</keyword>
<dbReference type="InterPro" id="IPR000515">
    <property type="entry name" value="MetI-like"/>
</dbReference>
<proteinExistence type="inferred from homology"/>
<keyword evidence="3" id="KW-1003">Cell membrane</keyword>
<dbReference type="PANTHER" id="PTHR43386">
    <property type="entry name" value="OLIGOPEPTIDE TRANSPORT SYSTEM PERMEASE PROTEIN APPC"/>
    <property type="match status" value="1"/>
</dbReference>
<evidence type="ECO:0000256" key="2">
    <source>
        <dbReference type="ARBA" id="ARBA00022448"/>
    </source>
</evidence>
<dbReference type="RefSeq" id="WP_179427136.1">
    <property type="nucleotide sequence ID" value="NZ_JACBZP010000001.1"/>
</dbReference>
<dbReference type="PROSITE" id="PS50928">
    <property type="entry name" value="ABC_TM1"/>
    <property type="match status" value="1"/>
</dbReference>
<dbReference type="Gene3D" id="1.10.3720.10">
    <property type="entry name" value="MetI-like"/>
    <property type="match status" value="1"/>
</dbReference>
<dbReference type="GO" id="GO:0005886">
    <property type="term" value="C:plasma membrane"/>
    <property type="evidence" value="ECO:0007669"/>
    <property type="project" value="UniProtKB-SubCell"/>
</dbReference>
<evidence type="ECO:0000256" key="6">
    <source>
        <dbReference type="ARBA" id="ARBA00023136"/>
    </source>
</evidence>
<dbReference type="InterPro" id="IPR050366">
    <property type="entry name" value="BP-dependent_transpt_permease"/>
</dbReference>
<reference evidence="9 10" key="1">
    <citation type="submission" date="2020-07" db="EMBL/GenBank/DDBJ databases">
        <title>Sequencing the genomes of 1000 actinobacteria strains.</title>
        <authorList>
            <person name="Klenk H.-P."/>
        </authorList>
    </citation>
    <scope>NUCLEOTIDE SEQUENCE [LARGE SCALE GENOMIC DNA]</scope>
    <source>
        <strain evidence="9 10">DSM 26341</strain>
    </source>
</reference>
<keyword evidence="5 7" id="KW-1133">Transmembrane helix</keyword>
<feature type="transmembrane region" description="Helical" evidence="7">
    <location>
        <begin position="34"/>
        <end position="55"/>
    </location>
</feature>
<feature type="transmembrane region" description="Helical" evidence="7">
    <location>
        <begin position="97"/>
        <end position="123"/>
    </location>
</feature>
<accession>A0A7Z0ABR9</accession>
<dbReference type="Pfam" id="PF00528">
    <property type="entry name" value="BPD_transp_1"/>
    <property type="match status" value="1"/>
</dbReference>
<name>A0A7Z0ABR9_9MICO</name>
<evidence type="ECO:0000259" key="8">
    <source>
        <dbReference type="PROSITE" id="PS50928"/>
    </source>
</evidence>
<dbReference type="GO" id="GO:0055085">
    <property type="term" value="P:transmembrane transport"/>
    <property type="evidence" value="ECO:0007669"/>
    <property type="project" value="InterPro"/>
</dbReference>
<organism evidence="9 10">
    <name type="scientific">Spelaeicoccus albus</name>
    <dbReference type="NCBI Taxonomy" id="1280376"/>
    <lineage>
        <taxon>Bacteria</taxon>
        <taxon>Bacillati</taxon>
        <taxon>Actinomycetota</taxon>
        <taxon>Actinomycetes</taxon>
        <taxon>Micrococcales</taxon>
        <taxon>Brevibacteriaceae</taxon>
        <taxon>Spelaeicoccus</taxon>
    </lineage>
</organism>
<evidence type="ECO:0000313" key="10">
    <source>
        <dbReference type="Proteomes" id="UP000539111"/>
    </source>
</evidence>
<gene>
    <name evidence="9" type="ORF">BJY26_001584</name>
</gene>
<keyword evidence="6 7" id="KW-0472">Membrane</keyword>
<dbReference type="Pfam" id="PF12911">
    <property type="entry name" value="OppC_N"/>
    <property type="match status" value="1"/>
</dbReference>
<comment type="caution">
    <text evidence="9">The sequence shown here is derived from an EMBL/GenBank/DDBJ whole genome shotgun (WGS) entry which is preliminary data.</text>
</comment>
<dbReference type="AlphaFoldDB" id="A0A7Z0ABR9"/>
<evidence type="ECO:0000256" key="5">
    <source>
        <dbReference type="ARBA" id="ARBA00022989"/>
    </source>
</evidence>
<dbReference type="SUPFAM" id="SSF161098">
    <property type="entry name" value="MetI-like"/>
    <property type="match status" value="1"/>
</dbReference>
<dbReference type="InterPro" id="IPR035906">
    <property type="entry name" value="MetI-like_sf"/>
</dbReference>
<evidence type="ECO:0000313" key="9">
    <source>
        <dbReference type="EMBL" id="NYI67278.1"/>
    </source>
</evidence>
<keyword evidence="4 7" id="KW-0812">Transmembrane</keyword>
<feature type="transmembrane region" description="Helical" evidence="7">
    <location>
        <begin position="143"/>
        <end position="170"/>
    </location>
</feature>